<dbReference type="InterPro" id="IPR010313">
    <property type="entry name" value="Glycine_N-acyltransferase"/>
</dbReference>
<dbReference type="CDD" id="cd04301">
    <property type="entry name" value="NAT_SF"/>
    <property type="match status" value="1"/>
</dbReference>
<sequence>MKILNNHEMQIAEDVLLKHFPRSLKVYGVLTLNRNKPTTVEVLVDTWPDFNVIICRPDPKNILSSKFGRTVSYYSTDEQILRRMMSEENAVDWSSNLDIHAFDMLNAPMLQQLSSDRGISCRSIVVGRLLYLPDSTSLISPTVDSELESRLSSLDVSHADLVSQSWMFGADEQTVDYIKLLLSNFLSCCITDDQGQPVSWLLVYDFGALGFLYTRPEHRRKGYAKVLISTVAQRRLAQGCPVYAYVDENNSASYRLFKNLGFSDDPSYRAGWFEFNC</sequence>
<evidence type="ECO:0000259" key="2">
    <source>
        <dbReference type="PROSITE" id="PS51186"/>
    </source>
</evidence>
<evidence type="ECO:0000313" key="3">
    <source>
        <dbReference type="Ensembl" id="ENSSORP00005027284.1"/>
    </source>
</evidence>
<name>A0A673ADH8_9TELE</name>
<reference evidence="3" key="3">
    <citation type="submission" date="2025-09" db="UniProtKB">
        <authorList>
            <consortium name="Ensembl"/>
        </authorList>
    </citation>
    <scope>IDENTIFICATION</scope>
</reference>
<dbReference type="Pfam" id="PF08445">
    <property type="entry name" value="FR47"/>
    <property type="match status" value="1"/>
</dbReference>
<dbReference type="PANTHER" id="PTHR15298:SF17">
    <property type="entry name" value="GLYCINE N-ACYLTRANSFERASE-LIKE PROTEIN"/>
    <property type="match status" value="1"/>
</dbReference>
<dbReference type="InterPro" id="IPR015938">
    <property type="entry name" value="Glycine_N-acyltransferase_N"/>
</dbReference>
<dbReference type="Gene3D" id="3.40.630.30">
    <property type="match status" value="1"/>
</dbReference>
<dbReference type="GeneID" id="115429321"/>
<dbReference type="SUPFAM" id="SSF55729">
    <property type="entry name" value="Acyl-CoA N-acyltransferases (Nat)"/>
    <property type="match status" value="1"/>
</dbReference>
<dbReference type="OrthoDB" id="61870at2759"/>
<dbReference type="Ensembl" id="ENSSORT00005028070.1">
    <property type="protein sequence ID" value="ENSSORP00005027284.1"/>
    <property type="gene ID" value="ENSSORG00005013028.1"/>
</dbReference>
<dbReference type="AlphaFoldDB" id="A0A673ADH8"/>
<evidence type="ECO:0000256" key="1">
    <source>
        <dbReference type="RuleBase" id="RU368002"/>
    </source>
</evidence>
<keyword evidence="4" id="KW-1185">Reference proteome</keyword>
<dbReference type="InterPro" id="IPR000182">
    <property type="entry name" value="GNAT_dom"/>
</dbReference>
<proteinExistence type="inferred from homology"/>
<dbReference type="PROSITE" id="PS51186">
    <property type="entry name" value="GNAT"/>
    <property type="match status" value="1"/>
</dbReference>
<keyword evidence="1" id="KW-0012">Acyltransferase</keyword>
<dbReference type="Pfam" id="PF06021">
    <property type="entry name" value="Gly_acyl_tr_N"/>
    <property type="match status" value="1"/>
</dbReference>
<evidence type="ECO:0000313" key="4">
    <source>
        <dbReference type="Proteomes" id="UP000472271"/>
    </source>
</evidence>
<organism evidence="3 4">
    <name type="scientific">Sphaeramia orbicularis</name>
    <name type="common">orbiculate cardinalfish</name>
    <dbReference type="NCBI Taxonomy" id="375764"/>
    <lineage>
        <taxon>Eukaryota</taxon>
        <taxon>Metazoa</taxon>
        <taxon>Chordata</taxon>
        <taxon>Craniata</taxon>
        <taxon>Vertebrata</taxon>
        <taxon>Euteleostomi</taxon>
        <taxon>Actinopterygii</taxon>
        <taxon>Neopterygii</taxon>
        <taxon>Teleostei</taxon>
        <taxon>Neoteleostei</taxon>
        <taxon>Acanthomorphata</taxon>
        <taxon>Gobiaria</taxon>
        <taxon>Kurtiformes</taxon>
        <taxon>Apogonoidei</taxon>
        <taxon>Apogonidae</taxon>
        <taxon>Apogoninae</taxon>
        <taxon>Sphaeramia</taxon>
    </lineage>
</organism>
<feature type="domain" description="N-acetyltransferase" evidence="2">
    <location>
        <begin position="149"/>
        <end position="277"/>
    </location>
</feature>
<dbReference type="PANTHER" id="PTHR15298">
    <property type="entry name" value="L-COA N-ACYLTRANSFERASE-RELATED"/>
    <property type="match status" value="1"/>
</dbReference>
<dbReference type="GO" id="GO:0047961">
    <property type="term" value="F:glycine N-acyltransferase activity"/>
    <property type="evidence" value="ECO:0007669"/>
    <property type="project" value="InterPro"/>
</dbReference>
<dbReference type="Proteomes" id="UP000472271">
    <property type="component" value="Chromosome 12"/>
</dbReference>
<protein>
    <recommendedName>
        <fullName evidence="1">Glycine N-acyltransferase-like protein</fullName>
        <ecNumber evidence="1">2.3.1.-</ecNumber>
    </recommendedName>
</protein>
<reference evidence="3" key="2">
    <citation type="submission" date="2025-08" db="UniProtKB">
        <authorList>
            <consortium name="Ensembl"/>
        </authorList>
    </citation>
    <scope>IDENTIFICATION</scope>
</reference>
<dbReference type="EC" id="2.3.1.-" evidence="1"/>
<accession>A0A673ADH8</accession>
<dbReference type="InterPro" id="IPR016181">
    <property type="entry name" value="Acyl_CoA_acyltransferase"/>
</dbReference>
<gene>
    <name evidence="3" type="primary">LOC115429321</name>
</gene>
<dbReference type="RefSeq" id="XP_030004514.1">
    <property type="nucleotide sequence ID" value="XM_030148654.1"/>
</dbReference>
<reference evidence="3" key="1">
    <citation type="submission" date="2019-06" db="EMBL/GenBank/DDBJ databases">
        <authorList>
            <consortium name="Wellcome Sanger Institute Data Sharing"/>
        </authorList>
    </citation>
    <scope>NUCLEOTIDE SEQUENCE [LARGE SCALE GENOMIC DNA]</scope>
</reference>
<comment type="similarity">
    <text evidence="1">Belongs to the glycine N-acyltransferase family.</text>
</comment>
<dbReference type="InterPro" id="IPR013653">
    <property type="entry name" value="GCN5-like_dom"/>
</dbReference>
<keyword evidence="1" id="KW-0808">Transferase</keyword>
<dbReference type="GO" id="GO:0005739">
    <property type="term" value="C:mitochondrion"/>
    <property type="evidence" value="ECO:0007669"/>
    <property type="project" value="InterPro"/>
</dbReference>
<dbReference type="InParanoid" id="A0A673ADH8"/>